<gene>
    <name evidence="2" type="ORF">AB433_18265</name>
</gene>
<dbReference type="Proteomes" id="UP000035287">
    <property type="component" value="Plasmid p1"/>
</dbReference>
<feature type="signal peptide" evidence="1">
    <location>
        <begin position="1"/>
        <end position="27"/>
    </location>
</feature>
<keyword evidence="3" id="KW-1185">Reference proteome</keyword>
<geneLocation type="plasmid" evidence="2 3">
    <name>p1</name>
</geneLocation>
<proteinExistence type="predicted"/>
<keyword evidence="1" id="KW-0732">Signal</keyword>
<dbReference type="AlphaFoldDB" id="A0A0G3XKP8"/>
<accession>A0A0G3XKP8</accession>
<dbReference type="PATRIC" id="fig|1348774.3.peg.3846"/>
<sequence>MPRSVLLLIAIATLVICNLHSPSMLHAEEAGHDDHATLFASDHHDWTSDAVPDVDHGTVAHDHHGPTAMTVAAARMEMPVPVPSALHHLAEASKLASWATAPPIEPPAA</sequence>
<protein>
    <recommendedName>
        <fullName evidence="4">Cobalt transporter</fullName>
    </recommendedName>
</protein>
<evidence type="ECO:0008006" key="4">
    <source>
        <dbReference type="Google" id="ProtNLM"/>
    </source>
</evidence>
<name>A0A0G3XKP8_9SPHN</name>
<dbReference type="KEGG" id="cna:AB433_18265"/>
<dbReference type="EMBL" id="CP011771">
    <property type="protein sequence ID" value="AKM12080.1"/>
    <property type="molecule type" value="Genomic_DNA"/>
</dbReference>
<organism evidence="2 3">
    <name type="scientific">Croceicoccus naphthovorans</name>
    <dbReference type="NCBI Taxonomy" id="1348774"/>
    <lineage>
        <taxon>Bacteria</taxon>
        <taxon>Pseudomonadati</taxon>
        <taxon>Pseudomonadota</taxon>
        <taxon>Alphaproteobacteria</taxon>
        <taxon>Sphingomonadales</taxon>
        <taxon>Erythrobacteraceae</taxon>
        <taxon>Croceicoccus</taxon>
    </lineage>
</organism>
<reference evidence="2 3" key="1">
    <citation type="submission" date="2015-06" db="EMBL/GenBank/DDBJ databases">
        <authorList>
            <person name="Zeng Y."/>
            <person name="Huang Y."/>
        </authorList>
    </citation>
    <scope>NUCLEOTIDE SEQUENCE [LARGE SCALE GENOMIC DNA]</scope>
    <source>
        <strain evidence="2 3">PQ-2</strain>
        <plasmid evidence="3">Plasmid p1</plasmid>
    </source>
</reference>
<evidence type="ECO:0000313" key="2">
    <source>
        <dbReference type="EMBL" id="AKM12080.1"/>
    </source>
</evidence>
<keyword evidence="2" id="KW-0614">Plasmid</keyword>
<evidence type="ECO:0000313" key="3">
    <source>
        <dbReference type="Proteomes" id="UP000035287"/>
    </source>
</evidence>
<feature type="chain" id="PRO_5002562941" description="Cobalt transporter" evidence="1">
    <location>
        <begin position="28"/>
        <end position="109"/>
    </location>
</feature>
<evidence type="ECO:0000256" key="1">
    <source>
        <dbReference type="SAM" id="SignalP"/>
    </source>
</evidence>